<proteinExistence type="predicted"/>
<feature type="region of interest" description="Disordered" evidence="1">
    <location>
        <begin position="27"/>
        <end position="67"/>
    </location>
</feature>
<evidence type="ECO:0000313" key="3">
    <source>
        <dbReference type="EMBL" id="KAA1104490.1"/>
    </source>
</evidence>
<gene>
    <name evidence="3" type="ORF">PGT21_024873</name>
    <name evidence="2" type="ORF">PGTUg99_022384</name>
</gene>
<dbReference type="Proteomes" id="UP000325313">
    <property type="component" value="Unassembled WGS sequence"/>
</dbReference>
<dbReference type="EMBL" id="VDEP01000505">
    <property type="protein sequence ID" value="KAA1068442.1"/>
    <property type="molecule type" value="Genomic_DNA"/>
</dbReference>
<name>A0A5B0LVG9_PUCGR</name>
<dbReference type="PANTHER" id="PTHR47150">
    <property type="entry name" value="OS12G0169200 PROTEIN"/>
    <property type="match status" value="1"/>
</dbReference>
<dbReference type="EMBL" id="VSWC01000041">
    <property type="protein sequence ID" value="KAA1104490.1"/>
    <property type="molecule type" value="Genomic_DNA"/>
</dbReference>
<comment type="caution">
    <text evidence="2">The sequence shown here is derived from an EMBL/GenBank/DDBJ whole genome shotgun (WGS) entry which is preliminary data.</text>
</comment>
<evidence type="ECO:0000313" key="4">
    <source>
        <dbReference type="Proteomes" id="UP000324748"/>
    </source>
</evidence>
<evidence type="ECO:0000256" key="1">
    <source>
        <dbReference type="SAM" id="MobiDB-lite"/>
    </source>
</evidence>
<protein>
    <submittedName>
        <fullName evidence="2">Uncharacterized protein</fullName>
    </submittedName>
</protein>
<evidence type="ECO:0000313" key="2">
    <source>
        <dbReference type="EMBL" id="KAA1068442.1"/>
    </source>
</evidence>
<dbReference type="PANTHER" id="PTHR47150:SF5">
    <property type="entry name" value="OS07G0546750 PROTEIN"/>
    <property type="match status" value="1"/>
</dbReference>
<evidence type="ECO:0000313" key="5">
    <source>
        <dbReference type="Proteomes" id="UP000325313"/>
    </source>
</evidence>
<keyword evidence="4" id="KW-1185">Reference proteome</keyword>
<dbReference type="Proteomes" id="UP000324748">
    <property type="component" value="Unassembled WGS sequence"/>
</dbReference>
<feature type="compositionally biased region" description="Acidic residues" evidence="1">
    <location>
        <begin position="32"/>
        <end position="48"/>
    </location>
</feature>
<dbReference type="AlphaFoldDB" id="A0A5B0LVG9"/>
<sequence>MSNNFNTDFGDSDLLTIRNHFERGRRLTQQLIDDDPHDLDSSDSEDDEQPQRKHRRPNKDRSHIEHHEKLMTDYFNENPTYDSAEFAKRFQMERPLFLRILQDVTNQCP</sequence>
<organism evidence="2 5">
    <name type="scientific">Puccinia graminis f. sp. tritici</name>
    <dbReference type="NCBI Taxonomy" id="56615"/>
    <lineage>
        <taxon>Eukaryota</taxon>
        <taxon>Fungi</taxon>
        <taxon>Dikarya</taxon>
        <taxon>Basidiomycota</taxon>
        <taxon>Pucciniomycotina</taxon>
        <taxon>Pucciniomycetes</taxon>
        <taxon>Pucciniales</taxon>
        <taxon>Pucciniaceae</taxon>
        <taxon>Puccinia</taxon>
    </lineage>
</organism>
<reference evidence="4 5" key="1">
    <citation type="submission" date="2019-05" db="EMBL/GenBank/DDBJ databases">
        <title>Emergence of the Ug99 lineage of the wheat stem rust pathogen through somatic hybridization.</title>
        <authorList>
            <person name="Li F."/>
            <person name="Upadhyaya N.M."/>
            <person name="Sperschneider J."/>
            <person name="Matny O."/>
            <person name="Nguyen-Phuc H."/>
            <person name="Mago R."/>
            <person name="Raley C."/>
            <person name="Miller M.E."/>
            <person name="Silverstein K.A.T."/>
            <person name="Henningsen E."/>
            <person name="Hirsch C.D."/>
            <person name="Visser B."/>
            <person name="Pretorius Z.A."/>
            <person name="Steffenson B.J."/>
            <person name="Schwessinger B."/>
            <person name="Dodds P.N."/>
            <person name="Figueroa M."/>
        </authorList>
    </citation>
    <scope>NUCLEOTIDE SEQUENCE [LARGE SCALE GENOMIC DNA]</scope>
    <source>
        <strain evidence="3">21-0</strain>
        <strain evidence="2 5">Ug99</strain>
    </source>
</reference>
<accession>A0A5B0LVG9</accession>
<dbReference type="OrthoDB" id="124998at2759"/>